<reference evidence="4 5" key="1">
    <citation type="submission" date="2020-07" db="EMBL/GenBank/DDBJ databases">
        <title>Sequencing the genomes of 1000 actinobacteria strains.</title>
        <authorList>
            <person name="Klenk H.-P."/>
        </authorList>
    </citation>
    <scope>NUCLEOTIDE SEQUENCE [LARGE SCALE GENOMIC DNA]</scope>
    <source>
        <strain evidence="4 5">DSM 26341</strain>
    </source>
</reference>
<evidence type="ECO:0000259" key="3">
    <source>
        <dbReference type="PROSITE" id="PS51746"/>
    </source>
</evidence>
<evidence type="ECO:0000313" key="4">
    <source>
        <dbReference type="EMBL" id="NYI66611.1"/>
    </source>
</evidence>
<dbReference type="Proteomes" id="UP000539111">
    <property type="component" value="Unassembled WGS sequence"/>
</dbReference>
<organism evidence="4 5">
    <name type="scientific">Spelaeicoccus albus</name>
    <dbReference type="NCBI Taxonomy" id="1280376"/>
    <lineage>
        <taxon>Bacteria</taxon>
        <taxon>Bacillati</taxon>
        <taxon>Actinomycetota</taxon>
        <taxon>Actinomycetes</taxon>
        <taxon>Micrococcales</taxon>
        <taxon>Brevibacteriaceae</taxon>
        <taxon>Spelaeicoccus</taxon>
    </lineage>
</organism>
<evidence type="ECO:0000256" key="1">
    <source>
        <dbReference type="SAM" id="MobiDB-lite"/>
    </source>
</evidence>
<protein>
    <submittedName>
        <fullName evidence="4">Protein phosphatase</fullName>
        <ecNumber evidence="4">3.1.3.16</ecNumber>
    </submittedName>
</protein>
<keyword evidence="4" id="KW-0378">Hydrolase</keyword>
<dbReference type="GO" id="GO:0004722">
    <property type="term" value="F:protein serine/threonine phosphatase activity"/>
    <property type="evidence" value="ECO:0007669"/>
    <property type="project" value="UniProtKB-EC"/>
</dbReference>
<feature type="compositionally biased region" description="Polar residues" evidence="1">
    <location>
        <begin position="268"/>
        <end position="285"/>
    </location>
</feature>
<keyword evidence="2" id="KW-0812">Transmembrane</keyword>
<dbReference type="SMART" id="SM00332">
    <property type="entry name" value="PP2Cc"/>
    <property type="match status" value="1"/>
</dbReference>
<keyword evidence="5" id="KW-1185">Reference proteome</keyword>
<feature type="compositionally biased region" description="Acidic residues" evidence="1">
    <location>
        <begin position="309"/>
        <end position="321"/>
    </location>
</feature>
<feature type="domain" description="PPM-type phosphatase" evidence="3">
    <location>
        <begin position="10"/>
        <end position="242"/>
    </location>
</feature>
<dbReference type="PROSITE" id="PS51746">
    <property type="entry name" value="PPM_2"/>
    <property type="match status" value="1"/>
</dbReference>
<feature type="region of interest" description="Disordered" evidence="1">
    <location>
        <begin position="247"/>
        <end position="326"/>
    </location>
</feature>
<dbReference type="AlphaFoldDB" id="A0A7Z0CZR9"/>
<dbReference type="InterPro" id="IPR001932">
    <property type="entry name" value="PPM-type_phosphatase-like_dom"/>
</dbReference>
<dbReference type="CDD" id="cd00143">
    <property type="entry name" value="PP2Cc"/>
    <property type="match status" value="1"/>
</dbReference>
<evidence type="ECO:0000256" key="2">
    <source>
        <dbReference type="SAM" id="Phobius"/>
    </source>
</evidence>
<evidence type="ECO:0000313" key="5">
    <source>
        <dbReference type="Proteomes" id="UP000539111"/>
    </source>
</evidence>
<keyword evidence="2" id="KW-0472">Membrane</keyword>
<dbReference type="RefSeq" id="WP_179426075.1">
    <property type="nucleotide sequence ID" value="NZ_JACBZP010000001.1"/>
</dbReference>
<dbReference type="SMART" id="SM00331">
    <property type="entry name" value="PP2C_SIG"/>
    <property type="match status" value="1"/>
</dbReference>
<dbReference type="SUPFAM" id="SSF81606">
    <property type="entry name" value="PP2C-like"/>
    <property type="match status" value="1"/>
</dbReference>
<gene>
    <name evidence="4" type="ORF">BJY26_000917</name>
</gene>
<dbReference type="EMBL" id="JACBZP010000001">
    <property type="protein sequence ID" value="NYI66611.1"/>
    <property type="molecule type" value="Genomic_DNA"/>
</dbReference>
<feature type="compositionally biased region" description="Low complexity" evidence="1">
    <location>
        <begin position="444"/>
        <end position="468"/>
    </location>
</feature>
<name>A0A7Z0CZR9_9MICO</name>
<accession>A0A7Z0CZR9</accession>
<feature type="region of interest" description="Disordered" evidence="1">
    <location>
        <begin position="426"/>
        <end position="475"/>
    </location>
</feature>
<feature type="transmembrane region" description="Helical" evidence="2">
    <location>
        <begin position="333"/>
        <end position="353"/>
    </location>
</feature>
<dbReference type="Gene3D" id="3.60.40.10">
    <property type="entry name" value="PPM-type phosphatase domain"/>
    <property type="match status" value="1"/>
</dbReference>
<dbReference type="EC" id="3.1.3.16" evidence="4"/>
<comment type="caution">
    <text evidence="4">The sequence shown here is derived from an EMBL/GenBank/DDBJ whole genome shotgun (WGS) entry which is preliminary data.</text>
</comment>
<keyword evidence="2" id="KW-1133">Transmembrane helix</keyword>
<sequence length="475" mass="50224">MSETAAPRYRYISRSDVGLTRSNNQDSGYAGPNLLVVADGMGGHAGGDVASSIAIGEISHLDHESHGADALEALRLAIMHANEQVSARVAVEPKLAGMGTTLTALLRHGDRFALAHIGDSRGYLLRDGKLIQVTHDHTFVQLLVDEGRISAEEAERHPQRSVVMRVLGDVGTQPEMDLSVRAAVPGDRWLLCSDGLSGFTTDAKIESTLRDVADLDACADKLIRLAFDGGGADNITVVIADVVAGDEPITDDDRTDPDIVGSAALNPHTPSTHTPDTAQIKTSESMGAAPGEPYGLTANGHSASGPSDEGGELPDFSDEEDERAHRRGRVRRALVGLLVIIVLIGAGWAGYAYTQKQYYVGSYQGQIAIYKGISQNLGPIQLGHLYKKQNIGLAELPDFAQQRVSETIPAGNLRAARKIVSNLRGEINPNPVKIPQPKNPKTRPGVTEPTTEPSSTPSAGPSTSAKPTGTGGDTP</sequence>
<dbReference type="Pfam" id="PF13672">
    <property type="entry name" value="PP2C_2"/>
    <property type="match status" value="1"/>
</dbReference>
<dbReference type="InterPro" id="IPR036457">
    <property type="entry name" value="PPM-type-like_dom_sf"/>
</dbReference>
<proteinExistence type="predicted"/>